<keyword evidence="6 12" id="KW-0812">Transmembrane</keyword>
<keyword evidence="7" id="KW-0479">Metal-binding</keyword>
<evidence type="ECO:0000256" key="8">
    <source>
        <dbReference type="ARBA" id="ARBA00022982"/>
    </source>
</evidence>
<feature type="transmembrane region" description="Helical" evidence="12">
    <location>
        <begin position="165"/>
        <end position="184"/>
    </location>
</feature>
<keyword evidence="11 12" id="KW-0472">Membrane</keyword>
<keyword evidence="8" id="KW-0249">Electron transport</keyword>
<proteinExistence type="inferred from homology"/>
<evidence type="ECO:0000256" key="3">
    <source>
        <dbReference type="ARBA" id="ARBA00022448"/>
    </source>
</evidence>
<dbReference type="GO" id="GO:0070069">
    <property type="term" value="C:cytochrome complex"/>
    <property type="evidence" value="ECO:0007669"/>
    <property type="project" value="TreeGrafter"/>
</dbReference>
<evidence type="ECO:0000256" key="4">
    <source>
        <dbReference type="ARBA" id="ARBA00022475"/>
    </source>
</evidence>
<evidence type="ECO:0000256" key="10">
    <source>
        <dbReference type="ARBA" id="ARBA00023004"/>
    </source>
</evidence>
<sequence length="381" mass="42418">MEFLSYEYLKFAWWLLIGVLWIGFAITEGFDMGAAMLLPFIGKTDAERRVVINAVAPHWDGNQVWLILAAGALFAAWPIVYATTFSGMYLALLILLFTLFLRPVGFDYRSKLDNPRWRNFWDWALFIPGVVPPLLLGVAMGNLFLGMPFHFDDFLRSYYEGGFFGLLHPFALVAGLLGVAMFMMQGASYLMIRTEGVVHDRAKTALKFSSLAVIVLFAIDGLWLWMGMDGFKVVSGLDPAGPSNPTLKQVVIESGAWMQNYALYPIIWIGPILGFAGAALAWLMGAAGKASLAFLGSSLSLVGVILTAGFTLFPFVMPSSTNPNHSLTMWDATSSALTLNVMFWSAMFFVPIILAYTFWCYRVMWGKVTVEFVEENKHSVY</sequence>
<feature type="transmembrane region" description="Helical" evidence="12">
    <location>
        <begin position="88"/>
        <end position="108"/>
    </location>
</feature>
<evidence type="ECO:0000256" key="7">
    <source>
        <dbReference type="ARBA" id="ARBA00022723"/>
    </source>
</evidence>
<reference evidence="13" key="1">
    <citation type="submission" date="2020-01" db="EMBL/GenBank/DDBJ databases">
        <authorList>
            <person name="Meier V. D."/>
            <person name="Meier V D."/>
        </authorList>
    </citation>
    <scope>NUCLEOTIDE SEQUENCE</scope>
    <source>
        <strain evidence="13">HLG_WM_MAG_07</strain>
    </source>
</reference>
<evidence type="ECO:0000256" key="5">
    <source>
        <dbReference type="ARBA" id="ARBA00022617"/>
    </source>
</evidence>
<evidence type="ECO:0000313" key="13">
    <source>
        <dbReference type="EMBL" id="CAA6823442.1"/>
    </source>
</evidence>
<dbReference type="GO" id="GO:0046872">
    <property type="term" value="F:metal ion binding"/>
    <property type="evidence" value="ECO:0007669"/>
    <property type="project" value="UniProtKB-KW"/>
</dbReference>
<name>A0A6S6TRI9_9GAMM</name>
<dbReference type="PANTHER" id="PTHR43141">
    <property type="entry name" value="CYTOCHROME BD2 SUBUNIT II"/>
    <property type="match status" value="1"/>
</dbReference>
<keyword evidence="5" id="KW-0349">Heme</keyword>
<keyword evidence="3" id="KW-0813">Transport</keyword>
<evidence type="ECO:0000256" key="6">
    <source>
        <dbReference type="ARBA" id="ARBA00022692"/>
    </source>
</evidence>
<evidence type="ECO:0000256" key="2">
    <source>
        <dbReference type="ARBA" id="ARBA00007543"/>
    </source>
</evidence>
<evidence type="ECO:0000256" key="1">
    <source>
        <dbReference type="ARBA" id="ARBA00004651"/>
    </source>
</evidence>
<accession>A0A6S6TRI9</accession>
<feature type="transmembrane region" description="Helical" evidence="12">
    <location>
        <begin position="205"/>
        <end position="226"/>
    </location>
</feature>
<organism evidence="13">
    <name type="scientific">uncultured Thiotrichaceae bacterium</name>
    <dbReference type="NCBI Taxonomy" id="298394"/>
    <lineage>
        <taxon>Bacteria</taxon>
        <taxon>Pseudomonadati</taxon>
        <taxon>Pseudomonadota</taxon>
        <taxon>Gammaproteobacteria</taxon>
        <taxon>Thiotrichales</taxon>
        <taxon>Thiotrichaceae</taxon>
        <taxon>environmental samples</taxon>
    </lineage>
</organism>
<keyword evidence="13" id="KW-0560">Oxidoreductase</keyword>
<comment type="subcellular location">
    <subcellularLocation>
        <location evidence="1">Cell membrane</location>
        <topology evidence="1">Multi-pass membrane protein</topology>
    </subcellularLocation>
</comment>
<protein>
    <submittedName>
        <fullName evidence="13">Cytochrome d ubiquinol oxidase subunit II (EC)</fullName>
        <ecNumber evidence="13">1.10.3.-</ecNumber>
    </submittedName>
</protein>
<feature type="transmembrane region" description="Helical" evidence="12">
    <location>
        <begin position="337"/>
        <end position="359"/>
    </location>
</feature>
<feature type="transmembrane region" description="Helical" evidence="12">
    <location>
        <begin position="292"/>
        <end position="317"/>
    </location>
</feature>
<keyword evidence="9 12" id="KW-1133">Transmembrane helix</keyword>
<keyword evidence="4" id="KW-1003">Cell membrane</keyword>
<feature type="transmembrane region" description="Helical" evidence="12">
    <location>
        <begin position="12"/>
        <end position="42"/>
    </location>
</feature>
<dbReference type="GO" id="GO:0005886">
    <property type="term" value="C:plasma membrane"/>
    <property type="evidence" value="ECO:0007669"/>
    <property type="project" value="UniProtKB-SubCell"/>
</dbReference>
<evidence type="ECO:0000256" key="9">
    <source>
        <dbReference type="ARBA" id="ARBA00022989"/>
    </source>
</evidence>
<dbReference type="InterPro" id="IPR003317">
    <property type="entry name" value="Cyt-d_oxidase_su2"/>
</dbReference>
<dbReference type="PANTHER" id="PTHR43141:SF5">
    <property type="entry name" value="CYTOCHROME BD-I UBIQUINOL OXIDASE SUBUNIT 2"/>
    <property type="match status" value="1"/>
</dbReference>
<evidence type="ECO:0000256" key="12">
    <source>
        <dbReference type="SAM" id="Phobius"/>
    </source>
</evidence>
<dbReference type="NCBIfam" id="TIGR00203">
    <property type="entry name" value="cydB"/>
    <property type="match status" value="1"/>
</dbReference>
<feature type="transmembrane region" description="Helical" evidence="12">
    <location>
        <begin position="262"/>
        <end position="285"/>
    </location>
</feature>
<comment type="similarity">
    <text evidence="2">Belongs to the cytochrome ubiquinol oxidase subunit 2 family.</text>
</comment>
<dbReference type="PIRSF" id="PIRSF000267">
    <property type="entry name" value="Cyt_oxidse_sub2"/>
    <property type="match status" value="1"/>
</dbReference>
<gene>
    <name evidence="13" type="ORF">HELGO_WM6653</name>
</gene>
<dbReference type="Pfam" id="PF02322">
    <property type="entry name" value="Cyt_bd_oxida_II"/>
    <property type="match status" value="1"/>
</dbReference>
<evidence type="ECO:0000256" key="11">
    <source>
        <dbReference type="ARBA" id="ARBA00023136"/>
    </source>
</evidence>
<dbReference type="EC" id="1.10.3.-" evidence="13"/>
<dbReference type="AlphaFoldDB" id="A0A6S6TRI9"/>
<feature type="transmembrane region" description="Helical" evidence="12">
    <location>
        <begin position="120"/>
        <end position="145"/>
    </location>
</feature>
<dbReference type="EMBL" id="CACVAY010000112">
    <property type="protein sequence ID" value="CAA6823442.1"/>
    <property type="molecule type" value="Genomic_DNA"/>
</dbReference>
<dbReference type="GO" id="GO:0016682">
    <property type="term" value="F:oxidoreductase activity, acting on diphenols and related substances as donors, oxygen as acceptor"/>
    <property type="evidence" value="ECO:0007669"/>
    <property type="project" value="TreeGrafter"/>
</dbReference>
<keyword evidence="10" id="KW-0408">Iron</keyword>
<dbReference type="GO" id="GO:0019646">
    <property type="term" value="P:aerobic electron transport chain"/>
    <property type="evidence" value="ECO:0007669"/>
    <property type="project" value="TreeGrafter"/>
</dbReference>
<dbReference type="GO" id="GO:0009055">
    <property type="term" value="F:electron transfer activity"/>
    <property type="evidence" value="ECO:0007669"/>
    <property type="project" value="TreeGrafter"/>
</dbReference>